<gene>
    <name evidence="2" type="ORF">SAMN05216529_101427</name>
</gene>
<feature type="transmembrane region" description="Helical" evidence="1">
    <location>
        <begin position="156"/>
        <end position="175"/>
    </location>
</feature>
<feature type="transmembrane region" description="Helical" evidence="1">
    <location>
        <begin position="347"/>
        <end position="369"/>
    </location>
</feature>
<keyword evidence="1" id="KW-0472">Membrane</keyword>
<reference evidence="3" key="1">
    <citation type="submission" date="2017-07" db="EMBL/GenBank/DDBJ databases">
        <authorList>
            <person name="Varghese N."/>
            <person name="Submissions S."/>
        </authorList>
    </citation>
    <scope>NUCLEOTIDE SEQUENCE [LARGE SCALE GENOMIC DNA]</scope>
    <source>
        <strain evidence="3">NLAE-zl-C134</strain>
    </source>
</reference>
<keyword evidence="1" id="KW-1133">Transmembrane helix</keyword>
<dbReference type="RefSeq" id="WP_109708547.1">
    <property type="nucleotide sequence ID" value="NZ_QGDS01000001.1"/>
</dbReference>
<dbReference type="AlphaFoldDB" id="A0A316A409"/>
<organism evidence="2 3">
    <name type="scientific">Faecalicatena contorta</name>
    <dbReference type="NCBI Taxonomy" id="39482"/>
    <lineage>
        <taxon>Bacteria</taxon>
        <taxon>Bacillati</taxon>
        <taxon>Bacillota</taxon>
        <taxon>Clostridia</taxon>
        <taxon>Lachnospirales</taxon>
        <taxon>Lachnospiraceae</taxon>
        <taxon>Faecalicatena</taxon>
    </lineage>
</organism>
<sequence>MKLLNRLKTIMHILLATKKRKGFCLLILIYFAVLIFVANNQWLYKTPIAKITEVHTEEKKTMEATRGEKEIYYRQSLRAIVLNGEWKGKSITLKNEYSYSGVLNQKYHKGDRVLINVNGESQTGGIRGLKRDVHLTALIGALVILLIFVTGRKGILTICTLVVNAGIFIVGFSRFLKDDDIWAICNIISVLFAVGTLLLLNGFNKKTLAAIVSTLCVLAAIMGIFDTVMAYEGALDYSTMEYLGSLDNPSELFRAEVMLAGLGAIMDVAVTISAALGEILHKNPQVTFFQLFRSGREIGYDIMGTMMNVLLFVFGCGLIPSFLIRMNNDIGFLTIVRLHIPYEICRFLIESIGIVLTIPISILVASLFMKLRFRQGGEK</sequence>
<dbReference type="InterPro" id="IPR012507">
    <property type="entry name" value="YibE_F"/>
</dbReference>
<keyword evidence="1" id="KW-0812">Transmembrane</keyword>
<dbReference type="PANTHER" id="PTHR41771">
    <property type="entry name" value="MEMBRANE PROTEIN-RELATED"/>
    <property type="match status" value="1"/>
</dbReference>
<name>A0A316A409_9FIRM</name>
<dbReference type="Pfam" id="PF07907">
    <property type="entry name" value="YibE_F"/>
    <property type="match status" value="1"/>
</dbReference>
<dbReference type="PANTHER" id="PTHR41771:SF1">
    <property type="entry name" value="MEMBRANE PROTEIN"/>
    <property type="match status" value="1"/>
</dbReference>
<feature type="transmembrane region" description="Helical" evidence="1">
    <location>
        <begin position="133"/>
        <end position="149"/>
    </location>
</feature>
<feature type="transmembrane region" description="Helical" evidence="1">
    <location>
        <begin position="298"/>
        <end position="324"/>
    </location>
</feature>
<feature type="transmembrane region" description="Helical" evidence="1">
    <location>
        <begin position="207"/>
        <end position="231"/>
    </location>
</feature>
<proteinExistence type="predicted"/>
<dbReference type="OrthoDB" id="5753718at2"/>
<evidence type="ECO:0000313" key="3">
    <source>
        <dbReference type="Proteomes" id="UP000254051"/>
    </source>
</evidence>
<protein>
    <submittedName>
        <fullName evidence="2">Uncharacterized membrane protein</fullName>
    </submittedName>
</protein>
<accession>A0A316A409</accession>
<dbReference type="Proteomes" id="UP000254051">
    <property type="component" value="Unassembled WGS sequence"/>
</dbReference>
<keyword evidence="3" id="KW-1185">Reference proteome</keyword>
<feature type="transmembrane region" description="Helical" evidence="1">
    <location>
        <begin position="257"/>
        <end position="277"/>
    </location>
</feature>
<dbReference type="EMBL" id="UHJJ01000001">
    <property type="protein sequence ID" value="SUQ12530.1"/>
    <property type="molecule type" value="Genomic_DNA"/>
</dbReference>
<feature type="transmembrane region" description="Helical" evidence="1">
    <location>
        <begin position="181"/>
        <end position="200"/>
    </location>
</feature>
<evidence type="ECO:0000256" key="1">
    <source>
        <dbReference type="SAM" id="Phobius"/>
    </source>
</evidence>
<feature type="transmembrane region" description="Helical" evidence="1">
    <location>
        <begin position="21"/>
        <end position="38"/>
    </location>
</feature>
<evidence type="ECO:0000313" key="2">
    <source>
        <dbReference type="EMBL" id="SUQ12530.1"/>
    </source>
</evidence>